<keyword evidence="7" id="KW-0472">Membrane</keyword>
<evidence type="ECO:0000256" key="2">
    <source>
        <dbReference type="ARBA" id="ARBA00004236"/>
    </source>
</evidence>
<dbReference type="RefSeq" id="XP_032045951.1">
    <property type="nucleotide sequence ID" value="XM_032190060.1"/>
</dbReference>
<keyword evidence="8" id="KW-0206">Cytoskeleton</keyword>
<evidence type="ECO:0000256" key="10">
    <source>
        <dbReference type="ARBA" id="ARBA00037538"/>
    </source>
</evidence>
<dbReference type="KEGG" id="aful:116490668"/>
<evidence type="ECO:0000256" key="6">
    <source>
        <dbReference type="ARBA" id="ARBA00022794"/>
    </source>
</evidence>
<comment type="function">
    <text evidence="10">Plays a role in primary ciliogenesis by modulating actin polymerization.</text>
</comment>
<comment type="subcellular location">
    <subcellularLocation>
        <location evidence="2">Cell membrane</location>
    </subcellularLocation>
    <subcellularLocation>
        <location evidence="3">Cytoplasm</location>
        <location evidence="3">Cytoskeleton</location>
    </subcellularLocation>
    <subcellularLocation>
        <location evidence="1">Nucleus</location>
    </subcellularLocation>
</comment>
<evidence type="ECO:0000256" key="8">
    <source>
        <dbReference type="ARBA" id="ARBA00023212"/>
    </source>
</evidence>
<dbReference type="PANTHER" id="PTHR15505:SF3">
    <property type="entry name" value="CILIOGENESIS-ASSOCIATED TTC17-INTERACTING PROTEIN"/>
    <property type="match status" value="1"/>
</dbReference>
<name>A0A6J3D3L5_AYTFU</name>
<evidence type="ECO:0000256" key="11">
    <source>
        <dbReference type="ARBA" id="ARBA00037938"/>
    </source>
</evidence>
<dbReference type="GO" id="GO:0030041">
    <property type="term" value="P:actin filament polymerization"/>
    <property type="evidence" value="ECO:0007669"/>
    <property type="project" value="TreeGrafter"/>
</dbReference>
<keyword evidence="9" id="KW-0539">Nucleus</keyword>
<feature type="domain" description="Ciliogenesis-associated TTC17-interacting protein N-terminal" evidence="13">
    <location>
        <begin position="4"/>
        <end position="236"/>
    </location>
</feature>
<dbReference type="GO" id="GO:0005886">
    <property type="term" value="C:plasma membrane"/>
    <property type="evidence" value="ECO:0007669"/>
    <property type="project" value="UniProtKB-SubCell"/>
</dbReference>
<organism evidence="14 15">
    <name type="scientific">Aythya fuligula</name>
    <name type="common">Tufted duck</name>
    <name type="synonym">Anas fuligula</name>
    <dbReference type="NCBI Taxonomy" id="219594"/>
    <lineage>
        <taxon>Eukaryota</taxon>
        <taxon>Metazoa</taxon>
        <taxon>Chordata</taxon>
        <taxon>Craniata</taxon>
        <taxon>Vertebrata</taxon>
        <taxon>Euteleostomi</taxon>
        <taxon>Archelosauria</taxon>
        <taxon>Archosauria</taxon>
        <taxon>Dinosauria</taxon>
        <taxon>Saurischia</taxon>
        <taxon>Theropoda</taxon>
        <taxon>Coelurosauria</taxon>
        <taxon>Aves</taxon>
        <taxon>Neognathae</taxon>
        <taxon>Galloanserae</taxon>
        <taxon>Anseriformes</taxon>
        <taxon>Anatidae</taxon>
        <taxon>Aythyinae</taxon>
        <taxon>Aythya</taxon>
    </lineage>
</organism>
<evidence type="ECO:0000256" key="12">
    <source>
        <dbReference type="ARBA" id="ARBA00039249"/>
    </source>
</evidence>
<evidence type="ECO:0000256" key="7">
    <source>
        <dbReference type="ARBA" id="ARBA00023136"/>
    </source>
</evidence>
<evidence type="ECO:0000313" key="14">
    <source>
        <dbReference type="Proteomes" id="UP000504639"/>
    </source>
</evidence>
<dbReference type="Proteomes" id="UP000504639">
    <property type="component" value="Chromosome 6"/>
</dbReference>
<comment type="similarity">
    <text evidence="11">Belongs to the CATIP family.</text>
</comment>
<protein>
    <recommendedName>
        <fullName evidence="12">Ciliogenesis-associated TTC17-interacting protein</fullName>
    </recommendedName>
</protein>
<dbReference type="InterPro" id="IPR048777">
    <property type="entry name" value="CATIP_N"/>
</dbReference>
<evidence type="ECO:0000313" key="15">
    <source>
        <dbReference type="RefSeq" id="XP_032045951.1"/>
    </source>
</evidence>
<keyword evidence="5" id="KW-0963">Cytoplasm</keyword>
<evidence type="ECO:0000256" key="3">
    <source>
        <dbReference type="ARBA" id="ARBA00004245"/>
    </source>
</evidence>
<dbReference type="Pfam" id="PF21772">
    <property type="entry name" value="CATIP_N"/>
    <property type="match status" value="1"/>
</dbReference>
<evidence type="ECO:0000256" key="5">
    <source>
        <dbReference type="ARBA" id="ARBA00022490"/>
    </source>
</evidence>
<dbReference type="CTD" id="375307"/>
<dbReference type="GO" id="GO:0044782">
    <property type="term" value="P:cilium organization"/>
    <property type="evidence" value="ECO:0007669"/>
    <property type="project" value="TreeGrafter"/>
</dbReference>
<dbReference type="AlphaFoldDB" id="A0A6J3D3L5"/>
<dbReference type="InParanoid" id="A0A6J3D3L5"/>
<evidence type="ECO:0000256" key="4">
    <source>
        <dbReference type="ARBA" id="ARBA00022475"/>
    </source>
</evidence>
<accession>A0A6J3D3L5</accession>
<evidence type="ECO:0000256" key="9">
    <source>
        <dbReference type="ARBA" id="ARBA00023242"/>
    </source>
</evidence>
<sequence length="346" mass="38179">MEGAAKFLKRIGPEELERCLFPETLALVAAGGRGGGHLWVGARPAPYKQEGQRVRSCLLVRAECRGALDGVPFCSTLKGYVTMRLETLEQEQHQSLEFAAHPIERRTRMVQQPHGVAVTVLTREGKAEPHSRDFSYGWASLGGLLGEAASLLLLRVLARRRAVPPGLIFPAIDSEGHLGTVTYRALGAQRQPGGSAEVEVVVLERAVRTKEGVPAVWHSSFLPSGRLARQLQVGCPVLAVLQDEDVLSERAQAEPQPAFPKQPLEWEEDAQLRSWFLDRKEELQASHSTYTRRHPELAALLADFLQALLLRQPPDPVLFAARFFAPFARRHPPGPPFASSRSPPQD</sequence>
<keyword evidence="6" id="KW-0970">Cilium biogenesis/degradation</keyword>
<gene>
    <name evidence="15" type="primary">CATIP</name>
</gene>
<dbReference type="PANTHER" id="PTHR15505">
    <property type="entry name" value="RIIA DOMAIN-CONTAINING PROTEIN 1"/>
    <property type="match status" value="1"/>
</dbReference>
<evidence type="ECO:0000256" key="1">
    <source>
        <dbReference type="ARBA" id="ARBA00004123"/>
    </source>
</evidence>
<proteinExistence type="inferred from homology"/>
<dbReference type="GO" id="GO:0005856">
    <property type="term" value="C:cytoskeleton"/>
    <property type="evidence" value="ECO:0007669"/>
    <property type="project" value="UniProtKB-SubCell"/>
</dbReference>
<dbReference type="GeneID" id="116490668"/>
<keyword evidence="4" id="KW-1003">Cell membrane</keyword>
<keyword evidence="14" id="KW-1185">Reference proteome</keyword>
<reference evidence="15" key="1">
    <citation type="submission" date="2025-08" db="UniProtKB">
        <authorList>
            <consortium name="RefSeq"/>
        </authorList>
    </citation>
    <scope>IDENTIFICATION</scope>
    <source>
        <tissue evidence="15">Lung</tissue>
    </source>
</reference>
<evidence type="ECO:0000259" key="13">
    <source>
        <dbReference type="Pfam" id="PF21772"/>
    </source>
</evidence>
<dbReference type="GO" id="GO:0005634">
    <property type="term" value="C:nucleus"/>
    <property type="evidence" value="ECO:0007669"/>
    <property type="project" value="UniProtKB-SubCell"/>
</dbReference>